<dbReference type="EMBL" id="WJXA01000421">
    <property type="protein sequence ID" value="KAF7112798.1"/>
    <property type="molecule type" value="Genomic_DNA"/>
</dbReference>
<sequence length="109" mass="12720">MLRGTKPVSNVPRWSILRSPIRWSTTNLKFGYPISSSSDTLLGPMLWPGWWPYNQNRASLNSFLIRSFQISISRIQRKSASPYPLRKMKKRWSMRLLPNPSLKAMLGER</sequence>
<dbReference type="AlphaFoldDB" id="A0A834FUX7"/>
<keyword evidence="2" id="KW-1185">Reference proteome</keyword>
<evidence type="ECO:0000313" key="1">
    <source>
        <dbReference type="EMBL" id="KAF7112798.1"/>
    </source>
</evidence>
<name>A0A834FUX7_RHOSS</name>
<reference evidence="1" key="1">
    <citation type="submission" date="2019-11" db="EMBL/GenBank/DDBJ databases">
        <authorList>
            <person name="Liu Y."/>
            <person name="Hou J."/>
            <person name="Li T.-Q."/>
            <person name="Guan C.-H."/>
            <person name="Wu X."/>
            <person name="Wu H.-Z."/>
            <person name="Ling F."/>
            <person name="Zhang R."/>
            <person name="Shi X.-G."/>
            <person name="Ren J.-P."/>
            <person name="Chen E.-F."/>
            <person name="Sun J.-M."/>
        </authorList>
    </citation>
    <scope>NUCLEOTIDE SEQUENCE</scope>
    <source>
        <strain evidence="1">Adult_tree_wgs_1</strain>
        <tissue evidence="1">Leaves</tissue>
    </source>
</reference>
<accession>A0A834FUX7</accession>
<organism evidence="1 2">
    <name type="scientific">Rhododendron simsii</name>
    <name type="common">Sims's rhododendron</name>
    <dbReference type="NCBI Taxonomy" id="118357"/>
    <lineage>
        <taxon>Eukaryota</taxon>
        <taxon>Viridiplantae</taxon>
        <taxon>Streptophyta</taxon>
        <taxon>Embryophyta</taxon>
        <taxon>Tracheophyta</taxon>
        <taxon>Spermatophyta</taxon>
        <taxon>Magnoliopsida</taxon>
        <taxon>eudicotyledons</taxon>
        <taxon>Gunneridae</taxon>
        <taxon>Pentapetalae</taxon>
        <taxon>asterids</taxon>
        <taxon>Ericales</taxon>
        <taxon>Ericaceae</taxon>
        <taxon>Ericoideae</taxon>
        <taxon>Rhodoreae</taxon>
        <taxon>Rhododendron</taxon>
    </lineage>
</organism>
<gene>
    <name evidence="1" type="ORF">RHSIM_RhsimUnG0191500</name>
</gene>
<proteinExistence type="predicted"/>
<protein>
    <submittedName>
        <fullName evidence="1">Uncharacterized protein</fullName>
    </submittedName>
</protein>
<evidence type="ECO:0000313" key="2">
    <source>
        <dbReference type="Proteomes" id="UP000626092"/>
    </source>
</evidence>
<dbReference type="Proteomes" id="UP000626092">
    <property type="component" value="Unassembled WGS sequence"/>
</dbReference>
<comment type="caution">
    <text evidence="1">The sequence shown here is derived from an EMBL/GenBank/DDBJ whole genome shotgun (WGS) entry which is preliminary data.</text>
</comment>